<evidence type="ECO:0000256" key="7">
    <source>
        <dbReference type="SAM" id="Phobius"/>
    </source>
</evidence>
<reference evidence="9 10" key="1">
    <citation type="submission" date="2020-02" db="EMBL/GenBank/DDBJ databases">
        <title>Sequencing the genomes of 1000 actinobacteria strains.</title>
        <authorList>
            <person name="Klenk H.-P."/>
        </authorList>
    </citation>
    <scope>NUCLEOTIDE SEQUENCE [LARGE SCALE GENOMIC DNA]</scope>
    <source>
        <strain evidence="9 10">DSM 27960</strain>
    </source>
</reference>
<keyword evidence="2" id="KW-1003">Cell membrane</keyword>
<feature type="transmembrane region" description="Helical" evidence="7">
    <location>
        <begin position="237"/>
        <end position="261"/>
    </location>
</feature>
<feature type="domain" description="ABC3 transporter permease C-terminal" evidence="8">
    <location>
        <begin position="60"/>
        <end position="145"/>
    </location>
</feature>
<evidence type="ECO:0000256" key="2">
    <source>
        <dbReference type="ARBA" id="ARBA00022475"/>
    </source>
</evidence>
<evidence type="ECO:0000313" key="10">
    <source>
        <dbReference type="Proteomes" id="UP000541033"/>
    </source>
</evidence>
<dbReference type="PANTHER" id="PTHR30572">
    <property type="entry name" value="MEMBRANE COMPONENT OF TRANSPORTER-RELATED"/>
    <property type="match status" value="1"/>
</dbReference>
<evidence type="ECO:0000259" key="8">
    <source>
        <dbReference type="Pfam" id="PF02687"/>
    </source>
</evidence>
<name>A0A7X5QZT1_9MICO</name>
<feature type="transmembrane region" description="Helical" evidence="7">
    <location>
        <begin position="330"/>
        <end position="360"/>
    </location>
</feature>
<keyword evidence="5 7" id="KW-0472">Membrane</keyword>
<dbReference type="RefSeq" id="WP_167148084.1">
    <property type="nucleotide sequence ID" value="NZ_JAAMOX010000001.1"/>
</dbReference>
<evidence type="ECO:0000256" key="1">
    <source>
        <dbReference type="ARBA" id="ARBA00004651"/>
    </source>
</evidence>
<feature type="domain" description="ABC3 transporter permease C-terminal" evidence="8">
    <location>
        <begin position="340"/>
        <end position="460"/>
    </location>
</feature>
<feature type="transmembrane region" description="Helical" evidence="7">
    <location>
        <begin position="381"/>
        <end position="412"/>
    </location>
</feature>
<keyword evidence="10" id="KW-1185">Reference proteome</keyword>
<evidence type="ECO:0000313" key="9">
    <source>
        <dbReference type="EMBL" id="NIH52902.1"/>
    </source>
</evidence>
<dbReference type="GO" id="GO:0005886">
    <property type="term" value="C:plasma membrane"/>
    <property type="evidence" value="ECO:0007669"/>
    <property type="project" value="UniProtKB-SubCell"/>
</dbReference>
<feature type="transmembrane region" description="Helical" evidence="7">
    <location>
        <begin position="53"/>
        <end position="75"/>
    </location>
</feature>
<dbReference type="InterPro" id="IPR003838">
    <property type="entry name" value="ABC3_permease_C"/>
</dbReference>
<keyword evidence="3 7" id="KW-0812">Transmembrane</keyword>
<protein>
    <submittedName>
        <fullName evidence="9">Putative ABC transport system permease protein</fullName>
    </submittedName>
</protein>
<evidence type="ECO:0000256" key="3">
    <source>
        <dbReference type="ARBA" id="ARBA00022692"/>
    </source>
</evidence>
<keyword evidence="4 7" id="KW-1133">Transmembrane helix</keyword>
<comment type="similarity">
    <text evidence="6">Belongs to the ABC-4 integral membrane protein family.</text>
</comment>
<evidence type="ECO:0000256" key="4">
    <source>
        <dbReference type="ARBA" id="ARBA00022989"/>
    </source>
</evidence>
<feature type="transmembrane region" description="Helical" evidence="7">
    <location>
        <begin position="12"/>
        <end position="41"/>
    </location>
</feature>
<feature type="transmembrane region" description="Helical" evidence="7">
    <location>
        <begin position="289"/>
        <end position="310"/>
    </location>
</feature>
<sequence length="467" mass="48518">MMLAEAAKQPGQTVSVVVVVLSACYAVLLLGLTSVISQAILFSDFGGKESVIVVLQLLAISFLIISFVVSTVVITNTYSIITAGRVADIARRRLLGSSVRNERIQIARNGLLVGAIGVITGGALGLLLVRLIADGGVQSGILEPNDYVTVKPEFLLPLVGIWGCVWWAAWRGSRGVLAVNPIESLGAATSASEGAASSRGKRRLNGFSVTFLLLGLILLGIAVVSSTFTFLAIFPGLIGGVCTVVGFIGGASVIIPGFFALCERLLPRTFVGLLASRGLQRHPDRTARAALGVVVSIAVVTMFVVATSGFEPAMRLAYGGTEEESTAFPLIDMVVAVVLVVISFTAIISAIGLVNSVALNTRLRQREIGMFRVLGQSRRDVVAVIYAETARLAIGSAVLGLLMGILFGWIGLQCVVGGVRAIGVAPLVVPPLFILGVIVAAGVLTVSAALLPSRRACSIPAIHALAA</sequence>
<comment type="caution">
    <text evidence="9">The sequence shown here is derived from an EMBL/GenBank/DDBJ whole genome shotgun (WGS) entry which is preliminary data.</text>
</comment>
<proteinExistence type="inferred from homology"/>
<accession>A0A7X5QZT1</accession>
<dbReference type="Pfam" id="PF02687">
    <property type="entry name" value="FtsX"/>
    <property type="match status" value="2"/>
</dbReference>
<evidence type="ECO:0000256" key="6">
    <source>
        <dbReference type="ARBA" id="ARBA00038076"/>
    </source>
</evidence>
<feature type="transmembrane region" description="Helical" evidence="7">
    <location>
        <begin position="209"/>
        <end position="231"/>
    </location>
</feature>
<comment type="subcellular location">
    <subcellularLocation>
        <location evidence="1">Cell membrane</location>
        <topology evidence="1">Multi-pass membrane protein</topology>
    </subcellularLocation>
</comment>
<dbReference type="EMBL" id="JAAMOX010000001">
    <property type="protein sequence ID" value="NIH52902.1"/>
    <property type="molecule type" value="Genomic_DNA"/>
</dbReference>
<feature type="transmembrane region" description="Helical" evidence="7">
    <location>
        <begin position="110"/>
        <end position="133"/>
    </location>
</feature>
<feature type="transmembrane region" description="Helical" evidence="7">
    <location>
        <begin position="153"/>
        <end position="170"/>
    </location>
</feature>
<evidence type="ECO:0000256" key="5">
    <source>
        <dbReference type="ARBA" id="ARBA00023136"/>
    </source>
</evidence>
<dbReference type="PANTHER" id="PTHR30572:SF4">
    <property type="entry name" value="ABC TRANSPORTER PERMEASE YTRF"/>
    <property type="match status" value="1"/>
</dbReference>
<feature type="transmembrane region" description="Helical" evidence="7">
    <location>
        <begin position="432"/>
        <end position="451"/>
    </location>
</feature>
<dbReference type="Proteomes" id="UP000541033">
    <property type="component" value="Unassembled WGS sequence"/>
</dbReference>
<dbReference type="GO" id="GO:0022857">
    <property type="term" value="F:transmembrane transporter activity"/>
    <property type="evidence" value="ECO:0007669"/>
    <property type="project" value="TreeGrafter"/>
</dbReference>
<dbReference type="InterPro" id="IPR050250">
    <property type="entry name" value="Macrolide_Exporter_MacB"/>
</dbReference>
<organism evidence="9 10">
    <name type="scientific">Lysinibacter cavernae</name>
    <dbReference type="NCBI Taxonomy" id="1640652"/>
    <lineage>
        <taxon>Bacteria</taxon>
        <taxon>Bacillati</taxon>
        <taxon>Actinomycetota</taxon>
        <taxon>Actinomycetes</taxon>
        <taxon>Micrococcales</taxon>
        <taxon>Microbacteriaceae</taxon>
        <taxon>Lysinibacter</taxon>
    </lineage>
</organism>
<gene>
    <name evidence="9" type="ORF">FHX76_000770</name>
</gene>
<dbReference type="AlphaFoldDB" id="A0A7X5QZT1"/>